<dbReference type="InterPro" id="IPR008250">
    <property type="entry name" value="ATPase_P-typ_transduc_dom_A_sf"/>
</dbReference>
<dbReference type="PROSITE" id="PS01229">
    <property type="entry name" value="COF_2"/>
    <property type="match status" value="1"/>
</dbReference>
<dbReference type="GO" id="GO:0016887">
    <property type="term" value="F:ATP hydrolysis activity"/>
    <property type="evidence" value="ECO:0007669"/>
    <property type="project" value="InterPro"/>
</dbReference>
<keyword evidence="6 16" id="KW-0812">Transmembrane</keyword>
<feature type="domain" description="P-type ATPase A" evidence="17">
    <location>
        <begin position="95"/>
        <end position="194"/>
    </location>
</feature>
<feature type="transmembrane region" description="Helical" evidence="16">
    <location>
        <begin position="26"/>
        <end position="46"/>
    </location>
</feature>
<dbReference type="SUPFAM" id="SSF56784">
    <property type="entry name" value="HAD-like"/>
    <property type="match status" value="1"/>
</dbReference>
<keyword evidence="8 16" id="KW-0547">Nucleotide-binding</keyword>
<evidence type="ECO:0000256" key="4">
    <source>
        <dbReference type="ARBA" id="ARBA00022538"/>
    </source>
</evidence>
<evidence type="ECO:0000256" key="7">
    <source>
        <dbReference type="ARBA" id="ARBA00022723"/>
    </source>
</evidence>
<dbReference type="GO" id="GO:0000287">
    <property type="term" value="F:magnesium ion binding"/>
    <property type="evidence" value="ECO:0007669"/>
    <property type="project" value="UniProtKB-UniRule"/>
</dbReference>
<reference evidence="18 19" key="1">
    <citation type="submission" date="2018-05" db="EMBL/GenBank/DDBJ databases">
        <title>Description of Sphingomonas pokkalii sp nov, isolated from the rhizosphere of saline tolerant pokkali rice and its draft genome analysis.</title>
        <authorList>
            <person name="Menon R."/>
            <person name="Kumari S."/>
            <person name="Rameshkumar N."/>
        </authorList>
    </citation>
    <scope>NUCLEOTIDE SEQUENCE [LARGE SCALE GENOMIC DNA]</scope>
    <source>
        <strain evidence="18 19">L3B27</strain>
    </source>
</reference>
<dbReference type="AlphaFoldDB" id="A0A2U0SIC6"/>
<evidence type="ECO:0000256" key="16">
    <source>
        <dbReference type="HAMAP-Rule" id="MF_00285"/>
    </source>
</evidence>
<comment type="subcellular location">
    <subcellularLocation>
        <location evidence="16">Cell membrane</location>
        <topology evidence="16">Multi-pass membrane protein</topology>
    </subcellularLocation>
    <subcellularLocation>
        <location evidence="1">Membrane</location>
    </subcellularLocation>
</comment>
<feature type="transmembrane region" description="Helical" evidence="16">
    <location>
        <begin position="58"/>
        <end position="76"/>
    </location>
</feature>
<keyword evidence="9 16" id="KW-0067">ATP-binding</keyword>
<dbReference type="InterPro" id="IPR059000">
    <property type="entry name" value="ATPase_P-type_domA"/>
</dbReference>
<keyword evidence="2 16" id="KW-0813">Transport</keyword>
<dbReference type="InterPro" id="IPR023298">
    <property type="entry name" value="ATPase_P-typ_TM_dom_sf"/>
</dbReference>
<dbReference type="GO" id="GO:0005524">
    <property type="term" value="F:ATP binding"/>
    <property type="evidence" value="ECO:0007669"/>
    <property type="project" value="UniProtKB-UniRule"/>
</dbReference>
<evidence type="ECO:0000256" key="10">
    <source>
        <dbReference type="ARBA" id="ARBA00022842"/>
    </source>
</evidence>
<evidence type="ECO:0000313" key="18">
    <source>
        <dbReference type="EMBL" id="PVX31104.1"/>
    </source>
</evidence>
<evidence type="ECO:0000256" key="12">
    <source>
        <dbReference type="ARBA" id="ARBA00022967"/>
    </source>
</evidence>
<dbReference type="NCBIfam" id="TIGR01497">
    <property type="entry name" value="kdpB"/>
    <property type="match status" value="1"/>
</dbReference>
<keyword evidence="14 16" id="KW-0406">Ion transport</keyword>
<dbReference type="SUPFAM" id="SSF81653">
    <property type="entry name" value="Calcium ATPase, transduction domain A"/>
    <property type="match status" value="1"/>
</dbReference>
<keyword evidence="10 16" id="KW-0460">Magnesium</keyword>
<evidence type="ECO:0000256" key="9">
    <source>
        <dbReference type="ARBA" id="ARBA00022840"/>
    </source>
</evidence>
<feature type="binding site" evidence="16">
    <location>
        <position position="504"/>
    </location>
    <ligand>
        <name>Mg(2+)</name>
        <dbReference type="ChEBI" id="CHEBI:18420"/>
    </ligand>
</feature>
<evidence type="ECO:0000256" key="14">
    <source>
        <dbReference type="ARBA" id="ARBA00023065"/>
    </source>
</evidence>
<dbReference type="InterPro" id="IPR023299">
    <property type="entry name" value="ATPase_P-typ_cyto_dom_N"/>
</dbReference>
<name>A0A2U0SIC6_9SPHN</name>
<keyword evidence="19" id="KW-1185">Reference proteome</keyword>
<feature type="transmembrane region" description="Helical" evidence="16">
    <location>
        <begin position="238"/>
        <end position="262"/>
    </location>
</feature>
<keyword evidence="11 16" id="KW-0630">Potassium</keyword>
<keyword evidence="12 16" id="KW-1278">Translocase</keyword>
<evidence type="ECO:0000256" key="2">
    <source>
        <dbReference type="ARBA" id="ARBA00022448"/>
    </source>
</evidence>
<dbReference type="OrthoDB" id="9813266at2"/>
<keyword evidence="13 16" id="KW-1133">Transmembrane helix</keyword>
<feature type="transmembrane region" description="Helical" evidence="16">
    <location>
        <begin position="573"/>
        <end position="596"/>
    </location>
</feature>
<dbReference type="SFLD" id="SFLDF00027">
    <property type="entry name" value="p-type_atpase"/>
    <property type="match status" value="1"/>
</dbReference>
<dbReference type="GO" id="GO:0008556">
    <property type="term" value="F:P-type potassium transmembrane transporter activity"/>
    <property type="evidence" value="ECO:0007669"/>
    <property type="project" value="UniProtKB-UniRule"/>
</dbReference>
<keyword evidence="7 16" id="KW-0479">Metal-binding</keyword>
<dbReference type="InterPro" id="IPR018303">
    <property type="entry name" value="ATPase_P-typ_P_site"/>
</dbReference>
<dbReference type="InterPro" id="IPR023214">
    <property type="entry name" value="HAD_sf"/>
</dbReference>
<comment type="function">
    <text evidence="16">Part of the high-affinity ATP-driven potassium transport (or Kdp) system, which catalyzes the hydrolysis of ATP coupled with the electrogenic transport of potassium into the cytoplasm. This subunit is responsible for energy coupling to the transport system and for the release of the potassium ions to the cytoplasm.</text>
</comment>
<dbReference type="EC" id="7.2.2.6" evidence="16"/>
<keyword evidence="3 16" id="KW-1003">Cell membrane</keyword>
<feature type="binding site" evidence="16">
    <location>
        <position position="334"/>
    </location>
    <ligand>
        <name>ATP</name>
        <dbReference type="ChEBI" id="CHEBI:30616"/>
    </ligand>
</feature>
<comment type="catalytic activity">
    <reaction evidence="16">
        <text>K(+)(out) + ATP + H2O = K(+)(in) + ADP + phosphate + H(+)</text>
        <dbReference type="Rhea" id="RHEA:16777"/>
        <dbReference type="ChEBI" id="CHEBI:15377"/>
        <dbReference type="ChEBI" id="CHEBI:15378"/>
        <dbReference type="ChEBI" id="CHEBI:29103"/>
        <dbReference type="ChEBI" id="CHEBI:30616"/>
        <dbReference type="ChEBI" id="CHEBI:43474"/>
        <dbReference type="ChEBI" id="CHEBI:456216"/>
        <dbReference type="EC" id="7.2.2.6"/>
    </reaction>
</comment>
<evidence type="ECO:0000256" key="8">
    <source>
        <dbReference type="ARBA" id="ARBA00022741"/>
    </source>
</evidence>
<evidence type="ECO:0000256" key="1">
    <source>
        <dbReference type="ARBA" id="ARBA00004370"/>
    </source>
</evidence>
<sequence length="668" mass="69148">MFSAKLIGPAVGDAFRKLNPAELVKNPVLFTTAVVALLLTVLLGLGGEKLSFAFQAQLIVWLWLTVLFGTFAEALAEGRGRAQAASLRATKAELTAKKQVSGGYELVPASALKRGDIVLVETNDLIPADGEVAEGVASVNESAITGESAPVIREAGGDRSAVTAGTRVISDQIKVRVTQEPGQGFLDRMIALVEGAERQKTPNEIALTILLVGLTIIFLIAVATVPAFSAYAGGSVPVAVLAALLITLIPTTIAALLSAIGIAGMDRLVRFNVLAKSGRAVEAAGDIDVLLLDKTGTITVGDRQASEFRAVSGVSQGELAEAALLASLADETPEGRSVVTLAREKFAVVQTALPADAEVIPFTAQTRLSGVKLGGTLIQKGAVDSILRANPGTGTTAQATELRRMTDEIARAGMTPLAVAQDGRLLGVIALKDVIKAGIRERFAELRRMGIRTVMITGDNPLTAASIAAEAGVDDFLAEATPEDKLALIRKEQQGGKLVAMCGDGTNDAPALAQADVGVAMNTGTQAAREAGNMVDLDSDPTKLIEIVGLGKQLLMTRGALTTFSVANDVAKYFAIIPAIFVAFYPGLGALNIMGLASPNSAILSAIIFNALIIPLLVPLALKGVRYRPIGAGPLLARNIAIYGVGGLIAPFVGIKLVDLVVAGLQLA</sequence>
<dbReference type="EMBL" id="QENQ01000001">
    <property type="protein sequence ID" value="PVX31104.1"/>
    <property type="molecule type" value="Genomic_DNA"/>
</dbReference>
<dbReference type="Gene3D" id="3.40.50.1000">
    <property type="entry name" value="HAD superfamily/HAD-like"/>
    <property type="match status" value="1"/>
</dbReference>
<evidence type="ECO:0000313" key="19">
    <source>
        <dbReference type="Proteomes" id="UP000245890"/>
    </source>
</evidence>
<dbReference type="Proteomes" id="UP000245890">
    <property type="component" value="Unassembled WGS sequence"/>
</dbReference>
<dbReference type="InterPro" id="IPR001757">
    <property type="entry name" value="P_typ_ATPase"/>
</dbReference>
<keyword evidence="4 16" id="KW-0633">Potassium transport</keyword>
<dbReference type="PANTHER" id="PTHR43743:SF1">
    <property type="entry name" value="POTASSIUM-TRANSPORTING ATPASE ATP-BINDING SUBUNIT"/>
    <property type="match status" value="1"/>
</dbReference>
<comment type="caution">
    <text evidence="18">The sequence shown here is derived from an EMBL/GenBank/DDBJ whole genome shotgun (WGS) entry which is preliminary data.</text>
</comment>
<keyword evidence="15 16" id="KW-0472">Membrane</keyword>
<evidence type="ECO:0000256" key="5">
    <source>
        <dbReference type="ARBA" id="ARBA00022553"/>
    </source>
</evidence>
<evidence type="ECO:0000256" key="15">
    <source>
        <dbReference type="ARBA" id="ARBA00023136"/>
    </source>
</evidence>
<evidence type="ECO:0000256" key="3">
    <source>
        <dbReference type="ARBA" id="ARBA00022475"/>
    </source>
</evidence>
<comment type="subunit">
    <text evidence="16">The system is composed of three essential subunits: KdpA, KdpB and KdpC.</text>
</comment>
<feature type="binding site" evidence="16">
    <location>
        <position position="330"/>
    </location>
    <ligand>
        <name>ATP</name>
        <dbReference type="ChEBI" id="CHEBI:30616"/>
    </ligand>
</feature>
<feature type="binding site" evidence="16">
    <location>
        <position position="508"/>
    </location>
    <ligand>
        <name>Mg(2+)</name>
        <dbReference type="ChEBI" id="CHEBI:18420"/>
    </ligand>
</feature>
<dbReference type="InterPro" id="IPR006391">
    <property type="entry name" value="P-type_ATPase_bsu_IA"/>
</dbReference>
<feature type="transmembrane region" description="Helical" evidence="16">
    <location>
        <begin position="205"/>
        <end position="232"/>
    </location>
</feature>
<dbReference type="Gene3D" id="3.40.1110.10">
    <property type="entry name" value="Calcium-transporting ATPase, cytoplasmic domain N"/>
    <property type="match status" value="1"/>
</dbReference>
<feature type="transmembrane region" description="Helical" evidence="16">
    <location>
        <begin position="602"/>
        <end position="622"/>
    </location>
</feature>
<dbReference type="InterPro" id="IPR044492">
    <property type="entry name" value="P_typ_ATPase_HD_dom"/>
</dbReference>
<dbReference type="InterPro" id="IPR036412">
    <property type="entry name" value="HAD-like_sf"/>
</dbReference>
<evidence type="ECO:0000259" key="17">
    <source>
        <dbReference type="Pfam" id="PF00122"/>
    </source>
</evidence>
<evidence type="ECO:0000256" key="11">
    <source>
        <dbReference type="ARBA" id="ARBA00022958"/>
    </source>
</evidence>
<feature type="active site" description="4-aspartylphosphate intermediate" evidence="16">
    <location>
        <position position="293"/>
    </location>
</feature>
<dbReference type="Gene3D" id="2.70.150.10">
    <property type="entry name" value="Calcium-transporting ATPase, cytoplasmic transduction domain A"/>
    <property type="match status" value="1"/>
</dbReference>
<evidence type="ECO:0000256" key="6">
    <source>
        <dbReference type="ARBA" id="ARBA00022692"/>
    </source>
</evidence>
<evidence type="ECO:0000256" key="13">
    <source>
        <dbReference type="ARBA" id="ARBA00022989"/>
    </source>
</evidence>
<dbReference type="PRINTS" id="PR00119">
    <property type="entry name" value="CATATPASE"/>
</dbReference>
<dbReference type="GO" id="GO:0005886">
    <property type="term" value="C:plasma membrane"/>
    <property type="evidence" value="ECO:0007669"/>
    <property type="project" value="UniProtKB-SubCell"/>
</dbReference>
<feature type="binding site" evidence="16">
    <location>
        <position position="380"/>
    </location>
    <ligand>
        <name>ATP</name>
        <dbReference type="ChEBI" id="CHEBI:30616"/>
    </ligand>
</feature>
<keyword evidence="5 16" id="KW-0597">Phosphoprotein</keyword>
<feature type="transmembrane region" description="Helical" evidence="16">
    <location>
        <begin position="642"/>
        <end position="665"/>
    </location>
</feature>
<gene>
    <name evidence="16 18" type="primary">kdpB</name>
    <name evidence="18" type="ORF">DD559_18645</name>
</gene>
<dbReference type="Pfam" id="PF00702">
    <property type="entry name" value="Hydrolase"/>
    <property type="match status" value="1"/>
</dbReference>
<dbReference type="SFLD" id="SFLDG00002">
    <property type="entry name" value="C1.7:_P-type_atpase_like"/>
    <property type="match status" value="1"/>
</dbReference>
<comment type="similarity">
    <text evidence="16">Belongs to the cation transport ATPase (P-type) (TC 3.A.3) family. Type IA subfamily.</text>
</comment>
<dbReference type="Pfam" id="PF00122">
    <property type="entry name" value="E1-E2_ATPase"/>
    <property type="match status" value="1"/>
</dbReference>
<organism evidence="18 19">
    <name type="scientific">Sphingomonas pokkalii</name>
    <dbReference type="NCBI Taxonomy" id="2175090"/>
    <lineage>
        <taxon>Bacteria</taxon>
        <taxon>Pseudomonadati</taxon>
        <taxon>Pseudomonadota</taxon>
        <taxon>Alphaproteobacteria</taxon>
        <taxon>Sphingomonadales</taxon>
        <taxon>Sphingomonadaceae</taxon>
        <taxon>Sphingomonas</taxon>
    </lineage>
</organism>
<protein>
    <recommendedName>
        <fullName evidence="16">Potassium-transporting ATPase ATP-binding subunit</fullName>
        <ecNumber evidence="16">7.2.2.6</ecNumber>
    </recommendedName>
    <alternativeName>
        <fullName evidence="16">ATP phosphohydrolase [potassium-transporting] B chain</fullName>
    </alternativeName>
    <alternativeName>
        <fullName evidence="16">Potassium-binding and translocating subunit B</fullName>
    </alternativeName>
    <alternativeName>
        <fullName evidence="16">Potassium-translocating ATPase B chain</fullName>
    </alternativeName>
</protein>
<feature type="binding site" evidence="16">
    <location>
        <begin position="362"/>
        <end position="369"/>
    </location>
    <ligand>
        <name>ATP</name>
        <dbReference type="ChEBI" id="CHEBI:30616"/>
    </ligand>
</feature>
<dbReference type="PROSITE" id="PS00154">
    <property type="entry name" value="ATPASE_E1_E2"/>
    <property type="match status" value="1"/>
</dbReference>
<dbReference type="SUPFAM" id="SSF81660">
    <property type="entry name" value="Metal cation-transporting ATPase, ATP-binding domain N"/>
    <property type="match status" value="1"/>
</dbReference>
<accession>A0A2U0SIC6</accession>
<dbReference type="NCBIfam" id="TIGR01494">
    <property type="entry name" value="ATPase_P-type"/>
    <property type="match status" value="2"/>
</dbReference>
<proteinExistence type="inferred from homology"/>
<dbReference type="SUPFAM" id="SSF81665">
    <property type="entry name" value="Calcium ATPase, transmembrane domain M"/>
    <property type="match status" value="1"/>
</dbReference>
<dbReference type="SFLD" id="SFLDS00003">
    <property type="entry name" value="Haloacid_Dehalogenase"/>
    <property type="match status" value="1"/>
</dbReference>
<dbReference type="PANTHER" id="PTHR43743">
    <property type="entry name" value="POTASSIUM-TRANSPORTING ATPASE ATP-BINDING SUBUNIT"/>
    <property type="match status" value="1"/>
</dbReference>
<dbReference type="HAMAP" id="MF_00285">
    <property type="entry name" value="KdpB"/>
    <property type="match status" value="1"/>
</dbReference>